<dbReference type="EMBL" id="JAENGY010000872">
    <property type="protein sequence ID" value="KAG6955418.1"/>
    <property type="molecule type" value="Genomic_DNA"/>
</dbReference>
<evidence type="ECO:0000313" key="2">
    <source>
        <dbReference type="EMBL" id="KAG6955418.1"/>
    </source>
</evidence>
<sequence>MVTMEGPDAEQQAKRRPPSDPGGAGNTTVTRGGRKDADEGTADEPQEAKGHHDAPEPGTILTTGREQCTRQGAQDQETSGQAWGAEEAVSPIRNYHRNVGRKGIQTRGSLEENSGGYFLTSVPINHGKTPLVKRRFPKLNGEESAHLLKFLEEACVVDNCKYEKWRGCVITITHDLLNTPLAFTTVLGSMTRKGKRAMVPVLNRGRKNQAGRPDPTFYVQPERVQQSQLFEQLRAVCTQEEVLREGTEDEWQNCPRTGRRNDRE</sequence>
<keyword evidence="3" id="KW-1185">Reference proteome</keyword>
<evidence type="ECO:0000313" key="3">
    <source>
        <dbReference type="Proteomes" id="UP000709295"/>
    </source>
</evidence>
<reference evidence="2" key="1">
    <citation type="submission" date="2021-01" db="EMBL/GenBank/DDBJ databases">
        <title>Phytophthora aleatoria, a newly-described species from Pinus radiata is distinct from Phytophthora cactorum isolates based on comparative genomics.</title>
        <authorList>
            <person name="Mcdougal R."/>
            <person name="Panda P."/>
            <person name="Williams N."/>
            <person name="Studholme D.J."/>
        </authorList>
    </citation>
    <scope>NUCLEOTIDE SEQUENCE</scope>
    <source>
        <strain evidence="2">NZFS 4037</strain>
    </source>
</reference>
<organism evidence="2 3">
    <name type="scientific">Phytophthora aleatoria</name>
    <dbReference type="NCBI Taxonomy" id="2496075"/>
    <lineage>
        <taxon>Eukaryota</taxon>
        <taxon>Sar</taxon>
        <taxon>Stramenopiles</taxon>
        <taxon>Oomycota</taxon>
        <taxon>Peronosporomycetes</taxon>
        <taxon>Peronosporales</taxon>
        <taxon>Peronosporaceae</taxon>
        <taxon>Phytophthora</taxon>
    </lineage>
</organism>
<gene>
    <name evidence="2" type="ORF">JG688_00011898</name>
</gene>
<protein>
    <submittedName>
        <fullName evidence="2">Uncharacterized protein</fullName>
    </submittedName>
</protein>
<comment type="caution">
    <text evidence="2">The sequence shown here is derived from an EMBL/GenBank/DDBJ whole genome shotgun (WGS) entry which is preliminary data.</text>
</comment>
<dbReference type="Proteomes" id="UP000709295">
    <property type="component" value="Unassembled WGS sequence"/>
</dbReference>
<feature type="region of interest" description="Disordered" evidence="1">
    <location>
        <begin position="1"/>
        <end position="61"/>
    </location>
</feature>
<dbReference type="AlphaFoldDB" id="A0A8J5IZW9"/>
<accession>A0A8J5IZW9</accession>
<name>A0A8J5IZW9_9STRA</name>
<proteinExistence type="predicted"/>
<feature type="compositionally biased region" description="Basic and acidic residues" evidence="1">
    <location>
        <begin position="46"/>
        <end position="55"/>
    </location>
</feature>
<evidence type="ECO:0000256" key="1">
    <source>
        <dbReference type="SAM" id="MobiDB-lite"/>
    </source>
</evidence>